<dbReference type="Proteomes" id="UP000008064">
    <property type="component" value="Unassembled WGS sequence"/>
</dbReference>
<sequence length="165" mass="18016">MSNMIVENECKDARDLSESQRVGQNSSHSNKNTIPQEVVDDIEVLQVASLQLSFEAIAALESVPSTTKKDENVKTTDAVPYSPPTPATAHNLMTICQQAQLMKDIKKCKRPRPTEDCQTLQSAKHARTDVGPHTSLNTVALDQLSGVGPMSFLSSHPRTPISILH</sequence>
<reference evidence="2" key="1">
    <citation type="submission" date="2011-04" db="EMBL/GenBank/DDBJ databases">
        <title>Evolution of plant cell wall degrading machinery underlies the functional diversity of forest fungi.</title>
        <authorList>
            <consortium name="US DOE Joint Genome Institute (JGI-PGF)"/>
            <person name="Eastwood D.C."/>
            <person name="Floudas D."/>
            <person name="Binder M."/>
            <person name="Majcherczyk A."/>
            <person name="Schneider P."/>
            <person name="Aerts A."/>
            <person name="Asiegbu F.O."/>
            <person name="Baker S.E."/>
            <person name="Barry K."/>
            <person name="Bendiksby M."/>
            <person name="Blumentritt M."/>
            <person name="Coutinho P.M."/>
            <person name="Cullen D."/>
            <person name="Cullen D."/>
            <person name="Gathman A."/>
            <person name="Goodell B."/>
            <person name="Henrissat B."/>
            <person name="Ihrmark K."/>
            <person name="Kauserud H."/>
            <person name="Kohler A."/>
            <person name="LaButti K."/>
            <person name="Lapidus A."/>
            <person name="Lavin J.L."/>
            <person name="Lee Y.-H."/>
            <person name="Lindquist E."/>
            <person name="Lilly W."/>
            <person name="Lucas S."/>
            <person name="Morin E."/>
            <person name="Murat C."/>
            <person name="Oguiza J.A."/>
            <person name="Park J."/>
            <person name="Pisabarro A.G."/>
            <person name="Riley R."/>
            <person name="Rosling A."/>
            <person name="Salamov A."/>
            <person name="Schmidt O."/>
            <person name="Schmutz J."/>
            <person name="Skrede I."/>
            <person name="Stenlid J."/>
            <person name="Wiebenga A."/>
            <person name="Xie X."/>
            <person name="Kues U."/>
            <person name="Hibbett D.S."/>
            <person name="Hoffmeister D."/>
            <person name="Hogberg N."/>
            <person name="Martin F."/>
            <person name="Grigoriev I.V."/>
            <person name="Watkinson S.C."/>
        </authorList>
    </citation>
    <scope>NUCLEOTIDE SEQUENCE</scope>
    <source>
        <strain evidence="2">S7.9</strain>
    </source>
</reference>
<dbReference type="RefSeq" id="XP_007312168.1">
    <property type="nucleotide sequence ID" value="XM_007312106.1"/>
</dbReference>
<feature type="region of interest" description="Disordered" evidence="1">
    <location>
        <begin position="65"/>
        <end position="86"/>
    </location>
</feature>
<dbReference type="KEGG" id="sla:SERLADRAFT_431788"/>
<dbReference type="EMBL" id="GL945428">
    <property type="protein sequence ID" value="EGO30284.1"/>
    <property type="molecule type" value="Genomic_DNA"/>
</dbReference>
<name>F8NDE6_SERL9</name>
<dbReference type="HOGENOM" id="CLU_1611783_0_0_1"/>
<evidence type="ECO:0000313" key="2">
    <source>
        <dbReference type="EMBL" id="EGO30284.1"/>
    </source>
</evidence>
<accession>F8NDE6</accession>
<organism>
    <name type="scientific">Serpula lacrymans var. lacrymans (strain S7.9)</name>
    <name type="common">Dry rot fungus</name>
    <dbReference type="NCBI Taxonomy" id="578457"/>
    <lineage>
        <taxon>Eukaryota</taxon>
        <taxon>Fungi</taxon>
        <taxon>Dikarya</taxon>
        <taxon>Basidiomycota</taxon>
        <taxon>Agaricomycotina</taxon>
        <taxon>Agaricomycetes</taxon>
        <taxon>Agaricomycetidae</taxon>
        <taxon>Boletales</taxon>
        <taxon>Coniophorineae</taxon>
        <taxon>Serpulaceae</taxon>
        <taxon>Serpula</taxon>
    </lineage>
</organism>
<dbReference type="GeneID" id="18813822"/>
<proteinExistence type="predicted"/>
<dbReference type="AlphaFoldDB" id="F8NDE6"/>
<protein>
    <submittedName>
        <fullName evidence="2">Uncharacterized protein</fullName>
    </submittedName>
</protein>
<feature type="compositionally biased region" description="Basic and acidic residues" evidence="1">
    <location>
        <begin position="8"/>
        <end position="18"/>
    </location>
</feature>
<gene>
    <name evidence="2" type="ORF">SERLADRAFT_431788</name>
</gene>
<feature type="region of interest" description="Disordered" evidence="1">
    <location>
        <begin position="1"/>
        <end position="36"/>
    </location>
</feature>
<feature type="compositionally biased region" description="Polar residues" evidence="1">
    <location>
        <begin position="19"/>
        <end position="35"/>
    </location>
</feature>
<evidence type="ECO:0000256" key="1">
    <source>
        <dbReference type="SAM" id="MobiDB-lite"/>
    </source>
</evidence>